<sequence length="108" mass="12371">MTKCRPPGNRNPSKSEIETCFPYLETQIALINPKIIVTLGNVPTQYLLETTQGITKIRGQWHDWIGEIKIFPMFHPSYLLRNEATFPGSPKDLTWKDIITLKKAMGEL</sequence>
<evidence type="ECO:0000256" key="5">
    <source>
        <dbReference type="ARBA" id="ARBA00023004"/>
    </source>
</evidence>
<dbReference type="CDD" id="cd10030">
    <property type="entry name" value="UDG-F4_TTUDGA_SPO1dp_like"/>
    <property type="match status" value="1"/>
</dbReference>
<dbReference type="GO" id="GO:0046872">
    <property type="term" value="F:metal ion binding"/>
    <property type="evidence" value="ECO:0007669"/>
    <property type="project" value="UniProtKB-KW"/>
</dbReference>
<gene>
    <name evidence="9" type="ORF">S01H4_00930</name>
</gene>
<dbReference type="AlphaFoldDB" id="X0Z9D8"/>
<dbReference type="Gene3D" id="3.40.470.10">
    <property type="entry name" value="Uracil-DNA glycosylase-like domain"/>
    <property type="match status" value="1"/>
</dbReference>
<keyword evidence="7" id="KW-0234">DNA repair</keyword>
<dbReference type="GO" id="GO:0097506">
    <property type="term" value="F:deaminated base DNA N-glycosylase activity"/>
    <property type="evidence" value="ECO:0007669"/>
    <property type="project" value="UniProtKB-ARBA"/>
</dbReference>
<evidence type="ECO:0000256" key="4">
    <source>
        <dbReference type="ARBA" id="ARBA00022801"/>
    </source>
</evidence>
<dbReference type="GO" id="GO:0006281">
    <property type="term" value="P:DNA repair"/>
    <property type="evidence" value="ECO:0007669"/>
    <property type="project" value="UniProtKB-KW"/>
</dbReference>
<dbReference type="InterPro" id="IPR036895">
    <property type="entry name" value="Uracil-DNA_glycosylase-like_sf"/>
</dbReference>
<keyword evidence="4" id="KW-0378">Hydrolase</keyword>
<proteinExistence type="predicted"/>
<dbReference type="EMBL" id="BART01000150">
    <property type="protein sequence ID" value="GAG65899.1"/>
    <property type="molecule type" value="Genomic_DNA"/>
</dbReference>
<evidence type="ECO:0000256" key="3">
    <source>
        <dbReference type="ARBA" id="ARBA00022763"/>
    </source>
</evidence>
<dbReference type="InterPro" id="IPR005122">
    <property type="entry name" value="Uracil-DNA_glycosylase-like"/>
</dbReference>
<keyword evidence="1" id="KW-0004">4Fe-4S</keyword>
<accession>X0Z9D8</accession>
<evidence type="ECO:0000259" key="8">
    <source>
        <dbReference type="Pfam" id="PF03167"/>
    </source>
</evidence>
<protein>
    <recommendedName>
        <fullName evidence="8">Uracil-DNA glycosylase-like domain-containing protein</fullName>
    </recommendedName>
</protein>
<organism evidence="9">
    <name type="scientific">marine sediment metagenome</name>
    <dbReference type="NCBI Taxonomy" id="412755"/>
    <lineage>
        <taxon>unclassified sequences</taxon>
        <taxon>metagenomes</taxon>
        <taxon>ecological metagenomes</taxon>
    </lineage>
</organism>
<dbReference type="SUPFAM" id="SSF52141">
    <property type="entry name" value="Uracil-DNA glycosylase-like"/>
    <property type="match status" value="1"/>
</dbReference>
<feature type="domain" description="Uracil-DNA glycosylase-like" evidence="8">
    <location>
        <begin position="2"/>
        <end position="98"/>
    </location>
</feature>
<evidence type="ECO:0000313" key="9">
    <source>
        <dbReference type="EMBL" id="GAG65899.1"/>
    </source>
</evidence>
<dbReference type="Pfam" id="PF03167">
    <property type="entry name" value="UDG"/>
    <property type="match status" value="1"/>
</dbReference>
<comment type="caution">
    <text evidence="9">The sequence shown here is derived from an EMBL/GenBank/DDBJ whole genome shotgun (WGS) entry which is preliminary data.</text>
</comment>
<keyword evidence="3" id="KW-0227">DNA damage</keyword>
<keyword evidence="5" id="KW-0408">Iron</keyword>
<name>X0Z9D8_9ZZZZ</name>
<evidence type="ECO:0000256" key="1">
    <source>
        <dbReference type="ARBA" id="ARBA00022485"/>
    </source>
</evidence>
<evidence type="ECO:0000256" key="2">
    <source>
        <dbReference type="ARBA" id="ARBA00022723"/>
    </source>
</evidence>
<dbReference type="PANTHER" id="PTHR33693">
    <property type="entry name" value="TYPE-5 URACIL-DNA GLYCOSYLASE"/>
    <property type="match status" value="1"/>
</dbReference>
<dbReference type="InterPro" id="IPR051536">
    <property type="entry name" value="UDG_Type-4/5"/>
</dbReference>
<reference evidence="9" key="1">
    <citation type="journal article" date="2014" name="Front. Microbiol.">
        <title>High frequency of phylogenetically diverse reductive dehalogenase-homologous genes in deep subseafloor sedimentary metagenomes.</title>
        <authorList>
            <person name="Kawai M."/>
            <person name="Futagami T."/>
            <person name="Toyoda A."/>
            <person name="Takaki Y."/>
            <person name="Nishi S."/>
            <person name="Hori S."/>
            <person name="Arai W."/>
            <person name="Tsubouchi T."/>
            <person name="Morono Y."/>
            <person name="Uchiyama I."/>
            <person name="Ito T."/>
            <person name="Fujiyama A."/>
            <person name="Inagaki F."/>
            <person name="Takami H."/>
        </authorList>
    </citation>
    <scope>NUCLEOTIDE SEQUENCE</scope>
    <source>
        <strain evidence="9">Expedition CK06-06</strain>
    </source>
</reference>
<evidence type="ECO:0000256" key="6">
    <source>
        <dbReference type="ARBA" id="ARBA00023014"/>
    </source>
</evidence>
<dbReference type="GO" id="GO:0051539">
    <property type="term" value="F:4 iron, 4 sulfur cluster binding"/>
    <property type="evidence" value="ECO:0007669"/>
    <property type="project" value="UniProtKB-KW"/>
</dbReference>
<keyword evidence="2" id="KW-0479">Metal-binding</keyword>
<evidence type="ECO:0000256" key="7">
    <source>
        <dbReference type="ARBA" id="ARBA00023204"/>
    </source>
</evidence>
<keyword evidence="6" id="KW-0411">Iron-sulfur</keyword>
<dbReference type="PANTHER" id="PTHR33693:SF1">
    <property type="entry name" value="TYPE-4 URACIL-DNA GLYCOSYLASE"/>
    <property type="match status" value="1"/>
</dbReference>